<dbReference type="SUPFAM" id="SSF50475">
    <property type="entry name" value="FMN-binding split barrel"/>
    <property type="match status" value="1"/>
</dbReference>
<dbReference type="Pfam" id="PF01243">
    <property type="entry name" value="PNPOx_N"/>
    <property type="match status" value="1"/>
</dbReference>
<proteinExistence type="predicted"/>
<evidence type="ECO:0000259" key="1">
    <source>
        <dbReference type="Pfam" id="PF01243"/>
    </source>
</evidence>
<evidence type="ECO:0000313" key="2">
    <source>
        <dbReference type="EMBL" id="TQN46298.1"/>
    </source>
</evidence>
<organism evidence="2 3">
    <name type="scientific">Humibacillus xanthopallidus</name>
    <dbReference type="NCBI Taxonomy" id="412689"/>
    <lineage>
        <taxon>Bacteria</taxon>
        <taxon>Bacillati</taxon>
        <taxon>Actinomycetota</taxon>
        <taxon>Actinomycetes</taxon>
        <taxon>Micrococcales</taxon>
        <taxon>Intrasporangiaceae</taxon>
        <taxon>Humibacillus</taxon>
    </lineage>
</organism>
<dbReference type="InterPro" id="IPR011576">
    <property type="entry name" value="Pyridox_Oxase_N"/>
</dbReference>
<dbReference type="InterPro" id="IPR012349">
    <property type="entry name" value="Split_barrel_FMN-bd"/>
</dbReference>
<evidence type="ECO:0000313" key="3">
    <source>
        <dbReference type="Proteomes" id="UP000320085"/>
    </source>
</evidence>
<accession>A0A543PQF0</accession>
<comment type="caution">
    <text evidence="2">The sequence shown here is derived from an EMBL/GenBank/DDBJ whole genome shotgun (WGS) entry which is preliminary data.</text>
</comment>
<dbReference type="Proteomes" id="UP000320085">
    <property type="component" value="Unassembled WGS sequence"/>
</dbReference>
<reference evidence="2 3" key="1">
    <citation type="submission" date="2019-06" db="EMBL/GenBank/DDBJ databases">
        <title>Sequencing the genomes of 1000 actinobacteria strains.</title>
        <authorList>
            <person name="Klenk H.-P."/>
        </authorList>
    </citation>
    <scope>NUCLEOTIDE SEQUENCE [LARGE SCALE GENOMIC DNA]</scope>
    <source>
        <strain evidence="2 3">DSM 21776</strain>
    </source>
</reference>
<sequence>MSSSRREPPEAPSIDHLVVADWLGQLQDASFDRAGPAVRKAYPPQRRMTGQQLASYLLRRTYALASSTRPDGRAHAAPTLFSAYAEAFWLPTVKDAARIAHVRAHPWLALSILEGEHDTHAAVLIEGPAEVLTTVPEDLRHITELRNRGGTIAWAAYWLRITPQRLFSFAEHAWQEG</sequence>
<protein>
    <submittedName>
        <fullName evidence="2">Pyridoxamine 5'-phosphate oxidase</fullName>
    </submittedName>
</protein>
<gene>
    <name evidence="2" type="ORF">FHX52_3012</name>
</gene>
<dbReference type="EMBL" id="VFQF01000002">
    <property type="protein sequence ID" value="TQN46298.1"/>
    <property type="molecule type" value="Genomic_DNA"/>
</dbReference>
<dbReference type="OrthoDB" id="157302at2"/>
<dbReference type="Gene3D" id="2.30.110.10">
    <property type="entry name" value="Electron Transport, Fmn-binding Protein, Chain A"/>
    <property type="match status" value="1"/>
</dbReference>
<dbReference type="AlphaFoldDB" id="A0A543PQF0"/>
<name>A0A543PQF0_9MICO</name>
<feature type="domain" description="Pyridoxamine 5'-phosphate oxidase N-terminal" evidence="1">
    <location>
        <begin position="57"/>
        <end position="150"/>
    </location>
</feature>